<sequence>MAIRRYRDLLVWQKAHKAALKVFALFKKARKTSATYEIWKQTIRAAFSIPANIAEGYHSHRGKTFVSKLEIARGETGEIDYWVLVLFEIGEIDKETYQTLAQDYTEILVMLNSLIQKSV</sequence>
<dbReference type="Pfam" id="PF05635">
    <property type="entry name" value="23S_rRNA_IVP"/>
    <property type="match status" value="1"/>
</dbReference>
<gene>
    <name evidence="1" type="ORF">A2973_02215</name>
</gene>
<evidence type="ECO:0000313" key="2">
    <source>
        <dbReference type="Proteomes" id="UP000176409"/>
    </source>
</evidence>
<evidence type="ECO:0000313" key="1">
    <source>
        <dbReference type="EMBL" id="OGG29372.1"/>
    </source>
</evidence>
<dbReference type="CDD" id="cd16377">
    <property type="entry name" value="23S_rRNA_IVP_like"/>
    <property type="match status" value="1"/>
</dbReference>
<evidence type="ECO:0008006" key="3">
    <source>
        <dbReference type="Google" id="ProtNLM"/>
    </source>
</evidence>
<name>A0A1F6AXZ8_9BACT</name>
<dbReference type="STRING" id="1798396.A2973_02215"/>
<comment type="caution">
    <text evidence="1">The sequence shown here is derived from an EMBL/GenBank/DDBJ whole genome shotgun (WGS) entry which is preliminary data.</text>
</comment>
<organism evidence="1 2">
    <name type="scientific">Candidatus Gottesmanbacteria bacterium RIFCSPLOWO2_01_FULL_49_10</name>
    <dbReference type="NCBI Taxonomy" id="1798396"/>
    <lineage>
        <taxon>Bacteria</taxon>
        <taxon>Candidatus Gottesmaniibacteriota</taxon>
    </lineage>
</organism>
<reference evidence="1 2" key="1">
    <citation type="journal article" date="2016" name="Nat. Commun.">
        <title>Thousands of microbial genomes shed light on interconnected biogeochemical processes in an aquifer system.</title>
        <authorList>
            <person name="Anantharaman K."/>
            <person name="Brown C.T."/>
            <person name="Hug L.A."/>
            <person name="Sharon I."/>
            <person name="Castelle C.J."/>
            <person name="Probst A.J."/>
            <person name="Thomas B.C."/>
            <person name="Singh A."/>
            <person name="Wilkins M.J."/>
            <person name="Karaoz U."/>
            <person name="Brodie E.L."/>
            <person name="Williams K.H."/>
            <person name="Hubbard S.S."/>
            <person name="Banfield J.F."/>
        </authorList>
    </citation>
    <scope>NUCLEOTIDE SEQUENCE [LARGE SCALE GENOMIC DNA]</scope>
</reference>
<protein>
    <recommendedName>
        <fullName evidence="3">Four helix bundle protein</fullName>
    </recommendedName>
</protein>
<dbReference type="SUPFAM" id="SSF158446">
    <property type="entry name" value="IVS-encoded protein-like"/>
    <property type="match status" value="1"/>
</dbReference>
<dbReference type="PANTHER" id="PTHR38471:SF2">
    <property type="entry name" value="FOUR HELIX BUNDLE PROTEIN"/>
    <property type="match status" value="1"/>
</dbReference>
<dbReference type="Proteomes" id="UP000176409">
    <property type="component" value="Unassembled WGS sequence"/>
</dbReference>
<dbReference type="InterPro" id="IPR012657">
    <property type="entry name" value="23S_rRNA-intervening_sequence"/>
</dbReference>
<dbReference type="PANTHER" id="PTHR38471">
    <property type="entry name" value="FOUR HELIX BUNDLE PROTEIN"/>
    <property type="match status" value="1"/>
</dbReference>
<dbReference type="NCBIfam" id="TIGR02436">
    <property type="entry name" value="four helix bundle protein"/>
    <property type="match status" value="1"/>
</dbReference>
<dbReference type="InterPro" id="IPR036583">
    <property type="entry name" value="23S_rRNA_IVS_sf"/>
</dbReference>
<proteinExistence type="predicted"/>
<accession>A0A1F6AXZ8</accession>
<dbReference type="EMBL" id="MFJZ01000047">
    <property type="protein sequence ID" value="OGG29372.1"/>
    <property type="molecule type" value="Genomic_DNA"/>
</dbReference>
<dbReference type="AlphaFoldDB" id="A0A1F6AXZ8"/>
<dbReference type="Gene3D" id="1.20.1440.60">
    <property type="entry name" value="23S rRNA-intervening sequence"/>
    <property type="match status" value="1"/>
</dbReference>